<dbReference type="AlphaFoldDB" id="A0ABD1E4Z6"/>
<accession>A0ABD1E4Z6</accession>
<gene>
    <name evidence="1" type="ORF">ABEB36_013691</name>
</gene>
<protein>
    <submittedName>
        <fullName evidence="1">Uncharacterized protein</fullName>
    </submittedName>
</protein>
<sequence>MLTDQQQLISLSNPQAPCSSDMMINQARCSSSQSGISYVIPPCILPFSPTPSPHGVTNESGYEVNNLPNLTTPNTIDFYQNCLHPEVKDVDEMIGLGIQDDEEDQSIQEENELRILN</sequence>
<evidence type="ECO:0000313" key="2">
    <source>
        <dbReference type="Proteomes" id="UP001566132"/>
    </source>
</evidence>
<name>A0ABD1E4Z6_HYPHA</name>
<proteinExistence type="predicted"/>
<dbReference type="EMBL" id="JBDJPC010000011">
    <property type="protein sequence ID" value="KAL1489756.1"/>
    <property type="molecule type" value="Genomic_DNA"/>
</dbReference>
<comment type="caution">
    <text evidence="1">The sequence shown here is derived from an EMBL/GenBank/DDBJ whole genome shotgun (WGS) entry which is preliminary data.</text>
</comment>
<organism evidence="1 2">
    <name type="scientific">Hypothenemus hampei</name>
    <name type="common">Coffee berry borer</name>
    <dbReference type="NCBI Taxonomy" id="57062"/>
    <lineage>
        <taxon>Eukaryota</taxon>
        <taxon>Metazoa</taxon>
        <taxon>Ecdysozoa</taxon>
        <taxon>Arthropoda</taxon>
        <taxon>Hexapoda</taxon>
        <taxon>Insecta</taxon>
        <taxon>Pterygota</taxon>
        <taxon>Neoptera</taxon>
        <taxon>Endopterygota</taxon>
        <taxon>Coleoptera</taxon>
        <taxon>Polyphaga</taxon>
        <taxon>Cucujiformia</taxon>
        <taxon>Curculionidae</taxon>
        <taxon>Scolytinae</taxon>
        <taxon>Hypothenemus</taxon>
    </lineage>
</organism>
<keyword evidence="2" id="KW-1185">Reference proteome</keyword>
<dbReference type="Proteomes" id="UP001566132">
    <property type="component" value="Unassembled WGS sequence"/>
</dbReference>
<reference evidence="1 2" key="1">
    <citation type="submission" date="2024-05" db="EMBL/GenBank/DDBJ databases">
        <title>Genetic variation in Jamaican populations of the coffee berry borer (Hypothenemus hampei).</title>
        <authorList>
            <person name="Errbii M."/>
            <person name="Myrie A."/>
        </authorList>
    </citation>
    <scope>NUCLEOTIDE SEQUENCE [LARGE SCALE GENOMIC DNA]</scope>
    <source>
        <strain evidence="1">JA-Hopewell-2020-01-JO</strain>
        <tissue evidence="1">Whole body</tissue>
    </source>
</reference>
<evidence type="ECO:0000313" key="1">
    <source>
        <dbReference type="EMBL" id="KAL1489756.1"/>
    </source>
</evidence>